<dbReference type="EMBL" id="ADKM02000130">
    <property type="protein sequence ID" value="EGC01422.1"/>
    <property type="molecule type" value="Genomic_DNA"/>
</dbReference>
<sequence>MEKDRILRTMSDLFLIIQNDIRSSLIPTEDAFVCGRVSDFYAV</sequence>
<keyword evidence="2" id="KW-1185">Reference proteome</keyword>
<protein>
    <submittedName>
        <fullName evidence="1">Uncharacterized protein</fullName>
    </submittedName>
</protein>
<accession>E9SGZ8</accession>
<organism evidence="1 2">
    <name type="scientific">Ruminococcus albus 8</name>
    <dbReference type="NCBI Taxonomy" id="246199"/>
    <lineage>
        <taxon>Bacteria</taxon>
        <taxon>Bacillati</taxon>
        <taxon>Bacillota</taxon>
        <taxon>Clostridia</taxon>
        <taxon>Eubacteriales</taxon>
        <taxon>Oscillospiraceae</taxon>
        <taxon>Ruminococcus</taxon>
    </lineage>
</organism>
<reference evidence="1 2" key="1">
    <citation type="submission" date="2011-02" db="EMBL/GenBank/DDBJ databases">
        <authorList>
            <person name="Nelson K.E."/>
            <person name="Sutton G."/>
            <person name="Torralba M."/>
            <person name="Durkin S."/>
            <person name="Harkins D."/>
            <person name="Montgomery R."/>
            <person name="Ziemer C."/>
            <person name="Klaassens E."/>
            <person name="Ocuiv P."/>
            <person name="Morrison M."/>
        </authorList>
    </citation>
    <scope>NUCLEOTIDE SEQUENCE [LARGE SCALE GENOMIC DNA]</scope>
    <source>
        <strain evidence="1 2">8</strain>
    </source>
</reference>
<dbReference type="Proteomes" id="UP000004259">
    <property type="component" value="Unassembled WGS sequence"/>
</dbReference>
<comment type="caution">
    <text evidence="1">The sequence shown here is derived from an EMBL/GenBank/DDBJ whole genome shotgun (WGS) entry which is preliminary data.</text>
</comment>
<dbReference type="AlphaFoldDB" id="E9SGZ8"/>
<proteinExistence type="predicted"/>
<name>E9SGZ8_RUMAL</name>
<gene>
    <name evidence="1" type="ORF">CUS_7526</name>
</gene>
<evidence type="ECO:0000313" key="1">
    <source>
        <dbReference type="EMBL" id="EGC01422.1"/>
    </source>
</evidence>
<evidence type="ECO:0000313" key="2">
    <source>
        <dbReference type="Proteomes" id="UP000004259"/>
    </source>
</evidence>